<organism evidence="1 2">
    <name type="scientific">Digitaria exilis</name>
    <dbReference type="NCBI Taxonomy" id="1010633"/>
    <lineage>
        <taxon>Eukaryota</taxon>
        <taxon>Viridiplantae</taxon>
        <taxon>Streptophyta</taxon>
        <taxon>Embryophyta</taxon>
        <taxon>Tracheophyta</taxon>
        <taxon>Spermatophyta</taxon>
        <taxon>Magnoliopsida</taxon>
        <taxon>Liliopsida</taxon>
        <taxon>Poales</taxon>
        <taxon>Poaceae</taxon>
        <taxon>PACMAD clade</taxon>
        <taxon>Panicoideae</taxon>
        <taxon>Panicodae</taxon>
        <taxon>Paniceae</taxon>
        <taxon>Anthephorinae</taxon>
        <taxon>Digitaria</taxon>
    </lineage>
</organism>
<reference evidence="1" key="1">
    <citation type="submission" date="2020-07" db="EMBL/GenBank/DDBJ databases">
        <title>Genome sequence and genetic diversity analysis of an under-domesticated orphan crop, white fonio (Digitaria exilis).</title>
        <authorList>
            <person name="Bennetzen J.L."/>
            <person name="Chen S."/>
            <person name="Ma X."/>
            <person name="Wang X."/>
            <person name="Yssel A.E.J."/>
            <person name="Chaluvadi S.R."/>
            <person name="Johnson M."/>
            <person name="Gangashetty P."/>
            <person name="Hamidou F."/>
            <person name="Sanogo M.D."/>
            <person name="Zwaenepoel A."/>
            <person name="Wallace J."/>
            <person name="Van De Peer Y."/>
            <person name="Van Deynze A."/>
        </authorList>
    </citation>
    <scope>NUCLEOTIDE SEQUENCE</scope>
    <source>
        <tissue evidence="1">Leaves</tissue>
    </source>
</reference>
<protein>
    <submittedName>
        <fullName evidence="1">Uncharacterized protein</fullName>
    </submittedName>
</protein>
<dbReference type="OrthoDB" id="689540at2759"/>
<dbReference type="AlphaFoldDB" id="A0A835ENZ5"/>
<evidence type="ECO:0000313" key="1">
    <source>
        <dbReference type="EMBL" id="KAF8697237.1"/>
    </source>
</evidence>
<dbReference type="EMBL" id="JACEFO010001875">
    <property type="protein sequence ID" value="KAF8697237.1"/>
    <property type="molecule type" value="Genomic_DNA"/>
</dbReference>
<accession>A0A835ENZ5</accession>
<name>A0A835ENZ5_9POAL</name>
<evidence type="ECO:0000313" key="2">
    <source>
        <dbReference type="Proteomes" id="UP000636709"/>
    </source>
</evidence>
<dbReference type="Proteomes" id="UP000636709">
    <property type="component" value="Unassembled WGS sequence"/>
</dbReference>
<gene>
    <name evidence="1" type="ORF">HU200_036102</name>
</gene>
<proteinExistence type="predicted"/>
<keyword evidence="2" id="KW-1185">Reference proteome</keyword>
<comment type="caution">
    <text evidence="1">The sequence shown here is derived from an EMBL/GenBank/DDBJ whole genome shotgun (WGS) entry which is preliminary data.</text>
</comment>
<sequence>MDIFLIEAWEIWKLRNAIIFDGERCTHQIWLRRLRGQILLQSGRFTEDKRVLFLQWLETIS</sequence>